<evidence type="ECO:0000259" key="1">
    <source>
        <dbReference type="Pfam" id="PF11716"/>
    </source>
</evidence>
<reference evidence="2 3" key="1">
    <citation type="submission" date="2020-07" db="EMBL/GenBank/DDBJ databases">
        <title>Sequencing the genomes of 1000 actinobacteria strains.</title>
        <authorList>
            <person name="Klenk H.-P."/>
        </authorList>
    </citation>
    <scope>NUCLEOTIDE SEQUENCE [LARGE SCALE GENOMIC DNA]</scope>
    <source>
        <strain evidence="2 3">DSM 15131</strain>
    </source>
</reference>
<organism evidence="2 3">
    <name type="scientific">Nocardioides aromaticivorans</name>
    <dbReference type="NCBI Taxonomy" id="200618"/>
    <lineage>
        <taxon>Bacteria</taxon>
        <taxon>Bacillati</taxon>
        <taxon>Actinomycetota</taxon>
        <taxon>Actinomycetes</taxon>
        <taxon>Propionibacteriales</taxon>
        <taxon>Nocardioidaceae</taxon>
        <taxon>Nocardioides</taxon>
    </lineage>
</organism>
<accession>A0A7Z0CQE5</accession>
<dbReference type="Pfam" id="PF11716">
    <property type="entry name" value="MDMPI_N"/>
    <property type="match status" value="1"/>
</dbReference>
<dbReference type="Proteomes" id="UP000562045">
    <property type="component" value="Unassembled WGS sequence"/>
</dbReference>
<dbReference type="SUPFAM" id="SSF109854">
    <property type="entry name" value="DinB/YfiT-like putative metalloenzymes"/>
    <property type="match status" value="1"/>
</dbReference>
<dbReference type="InterPro" id="IPR024344">
    <property type="entry name" value="MDMPI_metal-binding"/>
</dbReference>
<dbReference type="Gene3D" id="1.20.120.450">
    <property type="entry name" value="dinb family like domain"/>
    <property type="match status" value="1"/>
</dbReference>
<gene>
    <name evidence="2" type="ORF">BJ993_003985</name>
</gene>
<comment type="caution">
    <text evidence="2">The sequence shown here is derived from an EMBL/GenBank/DDBJ whole genome shotgun (WGS) entry which is preliminary data.</text>
</comment>
<sequence>MTDWADRCAAFAEAADWFVATCAEVGDRWDGPGLGDWDLRALVGHTSRALLTVEEYAARPADDVVADSPASYFRAARVFANGPDVAERGRAAGRALGTDPAAEVAATAARVVALVRGLDPEQRVTTIVGGMRLVDYLPTRTFELAVHTADIAAAIGAPLDVPAGAAREALAIAGELAIEGGTAGALLLAATGRPPARPLTVL</sequence>
<proteinExistence type="predicted"/>
<dbReference type="InterPro" id="IPR034660">
    <property type="entry name" value="DinB/YfiT-like"/>
</dbReference>
<name>A0A7Z0CQE5_9ACTN</name>
<feature type="domain" description="Mycothiol-dependent maleylpyruvate isomerase metal-binding" evidence="1">
    <location>
        <begin position="13"/>
        <end position="152"/>
    </location>
</feature>
<dbReference type="AlphaFoldDB" id="A0A7Z0CQE5"/>
<dbReference type="GO" id="GO:0046872">
    <property type="term" value="F:metal ion binding"/>
    <property type="evidence" value="ECO:0007669"/>
    <property type="project" value="InterPro"/>
</dbReference>
<dbReference type="RefSeq" id="WP_179650813.1">
    <property type="nucleotide sequence ID" value="NZ_JACBZM010000001.1"/>
</dbReference>
<evidence type="ECO:0000313" key="2">
    <source>
        <dbReference type="EMBL" id="NYI46905.1"/>
    </source>
</evidence>
<protein>
    <recommendedName>
        <fullName evidence="1">Mycothiol-dependent maleylpyruvate isomerase metal-binding domain-containing protein</fullName>
    </recommendedName>
</protein>
<evidence type="ECO:0000313" key="3">
    <source>
        <dbReference type="Proteomes" id="UP000562045"/>
    </source>
</evidence>
<dbReference type="EMBL" id="JACBZM010000001">
    <property type="protein sequence ID" value="NYI46905.1"/>
    <property type="molecule type" value="Genomic_DNA"/>
</dbReference>